<feature type="compositionally biased region" description="Basic and acidic residues" evidence="1">
    <location>
        <begin position="16"/>
        <end position="27"/>
    </location>
</feature>
<gene>
    <name evidence="2" type="ORF">PLEPLA_LOCUS22937</name>
</gene>
<reference evidence="2" key="1">
    <citation type="submission" date="2020-03" db="EMBL/GenBank/DDBJ databases">
        <authorList>
            <person name="Weist P."/>
        </authorList>
    </citation>
    <scope>NUCLEOTIDE SEQUENCE</scope>
</reference>
<accession>A0A9N7UQK9</accession>
<sequence length="153" mass="17090">MVPDSAVTPAGFSIYRQDRTSESEVEQRTASTPQQPRVQALSSGSATNPSKPSRREKRRGSSSAVATEQQLIHILPATPSTQQWQHHHTIQPYPSISHYQQGHTPPRQHIKGLHNPLHCTNTARTSPSPMPQQQHGGVKRSMLEELEVRKLLE</sequence>
<feature type="region of interest" description="Disordered" evidence="1">
    <location>
        <begin position="121"/>
        <end position="142"/>
    </location>
</feature>
<comment type="caution">
    <text evidence="2">The sequence shown here is derived from an EMBL/GenBank/DDBJ whole genome shotgun (WGS) entry which is preliminary data.</text>
</comment>
<dbReference type="EMBL" id="CADEAL010001701">
    <property type="protein sequence ID" value="CAB1434829.1"/>
    <property type="molecule type" value="Genomic_DNA"/>
</dbReference>
<keyword evidence="3" id="KW-1185">Reference proteome</keyword>
<dbReference type="Proteomes" id="UP001153269">
    <property type="component" value="Unassembled WGS sequence"/>
</dbReference>
<feature type="compositionally biased region" description="Polar residues" evidence="1">
    <location>
        <begin position="28"/>
        <end position="51"/>
    </location>
</feature>
<evidence type="ECO:0000256" key="1">
    <source>
        <dbReference type="SAM" id="MobiDB-lite"/>
    </source>
</evidence>
<feature type="region of interest" description="Disordered" evidence="1">
    <location>
        <begin position="1"/>
        <end position="69"/>
    </location>
</feature>
<dbReference type="AlphaFoldDB" id="A0A9N7UQK9"/>
<proteinExistence type="predicted"/>
<feature type="compositionally biased region" description="Polar residues" evidence="1">
    <location>
        <begin position="121"/>
        <end position="135"/>
    </location>
</feature>
<organism evidence="2 3">
    <name type="scientific">Pleuronectes platessa</name>
    <name type="common">European plaice</name>
    <dbReference type="NCBI Taxonomy" id="8262"/>
    <lineage>
        <taxon>Eukaryota</taxon>
        <taxon>Metazoa</taxon>
        <taxon>Chordata</taxon>
        <taxon>Craniata</taxon>
        <taxon>Vertebrata</taxon>
        <taxon>Euteleostomi</taxon>
        <taxon>Actinopterygii</taxon>
        <taxon>Neopterygii</taxon>
        <taxon>Teleostei</taxon>
        <taxon>Neoteleostei</taxon>
        <taxon>Acanthomorphata</taxon>
        <taxon>Carangaria</taxon>
        <taxon>Pleuronectiformes</taxon>
        <taxon>Pleuronectoidei</taxon>
        <taxon>Pleuronectidae</taxon>
        <taxon>Pleuronectes</taxon>
    </lineage>
</organism>
<name>A0A9N7UQK9_PLEPL</name>
<evidence type="ECO:0000313" key="3">
    <source>
        <dbReference type="Proteomes" id="UP001153269"/>
    </source>
</evidence>
<protein>
    <submittedName>
        <fullName evidence="2">Uncharacterized protein</fullName>
    </submittedName>
</protein>
<evidence type="ECO:0000313" key="2">
    <source>
        <dbReference type="EMBL" id="CAB1434829.1"/>
    </source>
</evidence>